<sequence length="40" mass="4396">MSADQPPLRTMLIMSADQPPMQISQIMSVDPTTLITIHSV</sequence>
<proteinExistence type="predicted"/>
<evidence type="ECO:0000313" key="2">
    <source>
        <dbReference type="EMBL" id="EAL70851.1"/>
    </source>
</evidence>
<dbReference type="RefSeq" id="XP_644562.1">
    <property type="nucleotide sequence ID" value="XM_639470.1"/>
</dbReference>
<comment type="caution">
    <text evidence="1">The sequence shown here is derived from an EMBL/GenBank/DDBJ whole genome shotgun (WGS) entry which is preliminary data.</text>
</comment>
<dbReference type="EMBL" id="AAFI02000009">
    <property type="protein sequence ID" value="EAL70851.1"/>
    <property type="molecule type" value="Genomic_DNA"/>
</dbReference>
<dbReference type="EMBL" id="AAFI02000011">
    <property type="protein sequence ID" value="EAL70636.1"/>
    <property type="molecule type" value="Genomic_DNA"/>
</dbReference>
<gene>
    <name evidence="2" type="ORF">DDB_G0273267</name>
    <name evidence="1" type="ORF">DDB_G0273891</name>
</gene>
<reference evidence="1" key="3">
    <citation type="submission" date="2009-08" db="EMBL/GenBank/DDBJ databases">
        <authorList>
            <consortium name="The Dictyostelium discoideum Sequencing Consortium"/>
            <person name="Eichinger L."/>
            <person name="Pachebat J.A."/>
            <person name="Gloeckner G."/>
            <person name="Rajandream M.-A."/>
            <person name="Sucgang R."/>
            <person name="Song J."/>
            <person name="Cox E.C."/>
            <person name="Tunggal B."/>
            <person name="Szafranski K."/>
            <person name="Konfortov B.A."/>
            <person name="Farbrother P."/>
            <person name="Bankier A.T."/>
            <person name="Lehmann R."/>
            <person name="Hamlin N."/>
            <person name="Xu Q."/>
            <person name="Davies R."/>
            <person name="Gaudet P."/>
            <person name="Fey P."/>
            <person name="Pilcher K."/>
            <person name="Chen G."/>
            <person name="Saunders D."/>
            <person name="Sodergren E."/>
            <person name="Davis P."/>
            <person name="Nie X."/>
            <person name="Kerhornou A."/>
            <person name="Hemphill L."/>
            <person name="Bason N."/>
            <person name="Berriman M."/>
            <person name="Desany B."/>
            <person name="Churcher C."/>
            <person name="Cooper J."/>
            <person name="van Driessche N."/>
            <person name="Cronin A."/>
            <person name="Goodhead I."/>
            <person name="Muzny D."/>
            <person name="Hall N."/>
            <person name="Harper D."/>
            <person name="Lindsay R."/>
            <person name="Hauser H."/>
            <person name="James K."/>
            <person name="Quiles M."/>
            <person name="Buchrieser C."/>
            <person name="Wardroper A."/>
            <person name="Thangavelu M."/>
            <person name="Johnson D."/>
            <person name="Knights A."/>
            <person name="Loulseged H."/>
            <person name="Mungall K."/>
            <person name="Price C."/>
            <person name="Ma J."/>
            <person name="Quail M."/>
            <person name="Hernandez J."/>
            <person name="Rabbinowitsch E."/>
            <person name="Steffen D."/>
            <person name="Sanders M."/>
            <person name="Weinstock G."/>
            <person name="Sharp S."/>
            <person name="Just E."/>
            <person name="Shaulsky G."/>
            <person name="Simmonds M."/>
            <person name="Tivey A."/>
            <person name="White B."/>
            <person name="Walker D."/>
            <person name="Woodward J."/>
            <person name="Winckler T."/>
            <person name="Schleicher M."/>
            <person name="Rosenthal A."/>
            <person name="Rivero F."/>
            <person name="Chisholm R.L."/>
            <person name="Gibbs R."/>
            <person name="Loomis W.F."/>
            <person name="Platzer M."/>
            <person name="Kay R.R."/>
            <person name="Williams J."/>
            <person name="Dear P.H."/>
            <person name="Noegel A.A."/>
            <person name="Barrell B."/>
            <person name="Kuspa A."/>
        </authorList>
    </citation>
    <scope>NUCLEOTIDE SEQUENCE</scope>
    <source>
        <strain evidence="1">AX4</strain>
    </source>
</reference>
<dbReference type="GeneID" id="8618785"/>
<name>Q556Q9_DICDI</name>
<evidence type="ECO:0000313" key="1">
    <source>
        <dbReference type="EMBL" id="EAL70636.1"/>
    </source>
</evidence>
<organism evidence="3">
    <name type="scientific">Dictyostelium discoideum</name>
    <name type="common">Social amoeba</name>
    <dbReference type="NCBI Taxonomy" id="44689"/>
    <lineage>
        <taxon>Eukaryota</taxon>
        <taxon>Amoebozoa</taxon>
        <taxon>Evosea</taxon>
        <taxon>Eumycetozoa</taxon>
        <taxon>Dictyostelia</taxon>
        <taxon>Dictyosteliales</taxon>
        <taxon>Dictyosteliaceae</taxon>
        <taxon>Dictyostelium</taxon>
    </lineage>
</organism>
<dbReference type="KEGG" id="ddi:DDB_G0273891"/>
<dbReference type="RefSeq" id="XP_644689.1">
    <property type="nucleotide sequence ID" value="XM_639597.1"/>
</dbReference>
<accession>Q556Q9</accession>
<dbReference type="InParanoid" id="Q556Q9"/>
<keyword evidence="3" id="KW-1185">Reference proteome</keyword>
<dbReference type="Proteomes" id="UP000002195">
    <property type="component" value="Unassembled WGS sequence"/>
</dbReference>
<dbReference type="PaxDb" id="44689-DDB0203018"/>
<dbReference type="KEGG" id="ddi:DDB_G0273267"/>
<protein>
    <submittedName>
        <fullName evidence="1">Uncharacterized protein</fullName>
    </submittedName>
</protein>
<reference evidence="1 3" key="1">
    <citation type="journal article" date="2002" name="Nature">
        <title>Sequence and analysis of chromosome 2 of Dictyostelium discoideum.</title>
        <authorList>
            <consortium name="Dictyostelium Genome Sequencing Consortium"/>
            <person name="Glockner G."/>
            <person name="Eichinger L."/>
            <person name="Szafranski K."/>
            <person name="Pachebat J.A."/>
            <person name="Bankier A.T."/>
            <person name="Dear P.H."/>
            <person name="Lehmann R."/>
            <person name="Baumgart C."/>
            <person name="Parra G."/>
            <person name="Abril J.F."/>
            <person name="Guigo R."/>
            <person name="Kumpf K."/>
            <person name="Tunggal B."/>
            <person name="Cox E."/>
            <person name="Quail M.A."/>
            <person name="Platzer M."/>
            <person name="Rosenthal A."/>
            <person name="Noegel A.A."/>
        </authorList>
    </citation>
    <scope>NUCLEOTIDE SEQUENCE [LARGE SCALE GENOMIC DNA]</scope>
    <source>
        <strain evidence="1 3">AX4</strain>
    </source>
</reference>
<reference evidence="1 3" key="2">
    <citation type="journal article" date="2005" name="Nature">
        <title>The genome of the social amoeba Dictyostelium discoideum.</title>
        <authorList>
            <consortium name="The Dictyostelium discoideum Sequencing Consortium"/>
            <person name="Eichinger L."/>
            <person name="Pachebat J.A."/>
            <person name="Glockner G."/>
            <person name="Rajandream M.A."/>
            <person name="Sucgang R."/>
            <person name="Berriman M."/>
            <person name="Song J."/>
            <person name="Olsen R."/>
            <person name="Szafranski K."/>
            <person name="Xu Q."/>
            <person name="Tunggal B."/>
            <person name="Kummerfeld S."/>
            <person name="Madera M."/>
            <person name="Konfortov B.A."/>
            <person name="Rivero F."/>
            <person name="Bankier A.T."/>
            <person name="Lehmann R."/>
            <person name="Hamlin N."/>
            <person name="Davies R."/>
            <person name="Gaudet P."/>
            <person name="Fey P."/>
            <person name="Pilcher K."/>
            <person name="Chen G."/>
            <person name="Saunders D."/>
            <person name="Sodergren E."/>
            <person name="Davis P."/>
            <person name="Kerhornou A."/>
            <person name="Nie X."/>
            <person name="Hall N."/>
            <person name="Anjard C."/>
            <person name="Hemphill L."/>
            <person name="Bason N."/>
            <person name="Farbrother P."/>
            <person name="Desany B."/>
            <person name="Just E."/>
            <person name="Morio T."/>
            <person name="Rost R."/>
            <person name="Churcher C."/>
            <person name="Cooper J."/>
            <person name="Haydock S."/>
            <person name="van Driessche N."/>
            <person name="Cronin A."/>
            <person name="Goodhead I."/>
            <person name="Muzny D."/>
            <person name="Mourier T."/>
            <person name="Pain A."/>
            <person name="Lu M."/>
            <person name="Harper D."/>
            <person name="Lindsay R."/>
            <person name="Hauser H."/>
            <person name="James K."/>
            <person name="Quiles M."/>
            <person name="Madan Babu M."/>
            <person name="Saito T."/>
            <person name="Buchrieser C."/>
            <person name="Wardroper A."/>
            <person name="Felder M."/>
            <person name="Thangavelu M."/>
            <person name="Johnson D."/>
            <person name="Knights A."/>
            <person name="Loulseged H."/>
            <person name="Mungall K."/>
            <person name="Oliver K."/>
            <person name="Price C."/>
            <person name="Quail M.A."/>
            <person name="Urushihara H."/>
            <person name="Hernandez J."/>
            <person name="Rabbinowitsch E."/>
            <person name="Steffen D."/>
            <person name="Sanders M."/>
            <person name="Ma J."/>
            <person name="Kohara Y."/>
            <person name="Sharp S."/>
            <person name="Simmonds M."/>
            <person name="Spiegler S."/>
            <person name="Tivey A."/>
            <person name="Sugano S."/>
            <person name="White B."/>
            <person name="Walker D."/>
            <person name="Woodward J."/>
            <person name="Winckler T."/>
            <person name="Tanaka Y."/>
            <person name="Shaulsky G."/>
            <person name="Schleicher M."/>
            <person name="Weinstock G."/>
            <person name="Rosenthal A."/>
            <person name="Cox E.C."/>
            <person name="Chisholm R.L."/>
            <person name="Gibbs R."/>
            <person name="Loomis W.F."/>
            <person name="Platzer M."/>
            <person name="Kay R.R."/>
            <person name="Williams J."/>
            <person name="Dear P.H."/>
            <person name="Noegel A.A."/>
            <person name="Barrell B."/>
            <person name="Kuspa A."/>
        </authorList>
    </citation>
    <scope>NUCLEOTIDE SEQUENCE [LARGE SCALE GENOMIC DNA]</scope>
    <source>
        <strain evidence="1 3">AX4</strain>
    </source>
</reference>
<dbReference type="GeneID" id="8619191"/>
<dbReference type="HOGENOM" id="CLU_3300449_0_0_1"/>
<dbReference type="AlphaFoldDB" id="Q556Q9"/>
<evidence type="ECO:0000313" key="3">
    <source>
        <dbReference type="Proteomes" id="UP000002195"/>
    </source>
</evidence>